<dbReference type="PATRIC" id="fig|1434123.4.peg.2911"/>
<dbReference type="RefSeq" id="WP_048121467.1">
    <property type="nucleotide sequence ID" value="NZ_CP009520.1"/>
</dbReference>
<dbReference type="InterPro" id="IPR017871">
    <property type="entry name" value="ABC_transporter-like_CS"/>
</dbReference>
<dbReference type="GO" id="GO:0015833">
    <property type="term" value="P:peptide transport"/>
    <property type="evidence" value="ECO:0007669"/>
    <property type="project" value="InterPro"/>
</dbReference>
<dbReference type="InterPro" id="IPR013563">
    <property type="entry name" value="Oligopep_ABC_C"/>
</dbReference>
<dbReference type="CDD" id="cd03257">
    <property type="entry name" value="ABC_NikE_OppD_transporters"/>
    <property type="match status" value="1"/>
</dbReference>
<dbReference type="EMBL" id="CP009520">
    <property type="protein sequence ID" value="AKB44648.1"/>
    <property type="molecule type" value="Genomic_DNA"/>
</dbReference>
<evidence type="ECO:0000256" key="1">
    <source>
        <dbReference type="ARBA" id="ARBA00005417"/>
    </source>
</evidence>
<reference evidence="6 7" key="1">
    <citation type="submission" date="2014-07" db="EMBL/GenBank/DDBJ databases">
        <title>Methanogenic archaea and the global carbon cycle.</title>
        <authorList>
            <person name="Henriksen J.R."/>
            <person name="Luke J."/>
            <person name="Reinhart S."/>
            <person name="Benedict M.N."/>
            <person name="Youngblut N.D."/>
            <person name="Metcalf M.E."/>
            <person name="Whitaker R.J."/>
            <person name="Metcalf W.W."/>
        </authorList>
    </citation>
    <scope>NUCLEOTIDE SEQUENCE [LARGE SCALE GENOMIC DNA]</scope>
    <source>
        <strain evidence="6 7">Z-761</strain>
    </source>
</reference>
<keyword evidence="7" id="KW-1185">Reference proteome</keyword>
<dbReference type="GeneID" id="24810864"/>
<sequence>MLKAENLRYVYTSGLIKTIKKTAVYGVGLEVCPGETVAIVGESGCGKSTLAKMLVQQLAPVSGEVFFDGAKLTGMNWNNLRKFMGKIQLIPQNPDDVVDPRWTVERSVAEPLVICGVFSKEEISANVDALFAEVGLSAEHKTRYPHELSGGELQRIVIARALALEPELLVCDEATSMLDVSVQAFIVTMLKEIQKRRGLSLVFITHDLEAAKAISDRVLVMYAGEIVEEGNDVFDRPLHPYTRALLDAARYMSLEVVVSEEVGELSDGFSGCSYYRLCREKTDACKKPQKLRDVSGRLVRCWKSKYAVQKLS</sequence>
<dbReference type="PROSITE" id="PS00211">
    <property type="entry name" value="ABC_TRANSPORTER_1"/>
    <property type="match status" value="1"/>
</dbReference>
<dbReference type="HOGENOM" id="CLU_000604_1_23_2"/>
<evidence type="ECO:0000313" key="6">
    <source>
        <dbReference type="EMBL" id="AKB44648.1"/>
    </source>
</evidence>
<evidence type="ECO:0000256" key="4">
    <source>
        <dbReference type="ARBA" id="ARBA00022840"/>
    </source>
</evidence>
<dbReference type="InterPro" id="IPR003593">
    <property type="entry name" value="AAA+_ATPase"/>
</dbReference>
<dbReference type="GO" id="GO:0005524">
    <property type="term" value="F:ATP binding"/>
    <property type="evidence" value="ECO:0007669"/>
    <property type="project" value="UniProtKB-KW"/>
</dbReference>
<dbReference type="PROSITE" id="PS50893">
    <property type="entry name" value="ABC_TRANSPORTER_2"/>
    <property type="match status" value="1"/>
</dbReference>
<dbReference type="InterPro" id="IPR027417">
    <property type="entry name" value="P-loop_NTPase"/>
</dbReference>
<evidence type="ECO:0000259" key="5">
    <source>
        <dbReference type="PROSITE" id="PS50893"/>
    </source>
</evidence>
<dbReference type="Pfam" id="PF08352">
    <property type="entry name" value="oligo_HPY"/>
    <property type="match status" value="1"/>
</dbReference>
<dbReference type="AlphaFoldDB" id="A0A0E3Q7N6"/>
<dbReference type="NCBIfam" id="TIGR01727">
    <property type="entry name" value="oligo_HPY"/>
    <property type="match status" value="1"/>
</dbReference>
<dbReference type="InterPro" id="IPR003439">
    <property type="entry name" value="ABC_transporter-like_ATP-bd"/>
</dbReference>
<comment type="similarity">
    <text evidence="1">Belongs to the ABC transporter superfamily.</text>
</comment>
<dbReference type="SMART" id="SM00382">
    <property type="entry name" value="AAA"/>
    <property type="match status" value="1"/>
</dbReference>
<dbReference type="InterPro" id="IPR050319">
    <property type="entry name" value="ABC_transp_ATP-bind"/>
</dbReference>
<accession>A0A0E3Q7N6</accession>
<name>A0A0E3Q7N6_9EURY</name>
<keyword evidence="4 6" id="KW-0067">ATP-binding</keyword>
<dbReference type="GO" id="GO:0016887">
    <property type="term" value="F:ATP hydrolysis activity"/>
    <property type="evidence" value="ECO:0007669"/>
    <property type="project" value="InterPro"/>
</dbReference>
<dbReference type="GO" id="GO:0055085">
    <property type="term" value="P:transmembrane transport"/>
    <property type="evidence" value="ECO:0007669"/>
    <property type="project" value="UniProtKB-ARBA"/>
</dbReference>
<evidence type="ECO:0000256" key="2">
    <source>
        <dbReference type="ARBA" id="ARBA00022448"/>
    </source>
</evidence>
<keyword evidence="3" id="KW-0547">Nucleotide-binding</keyword>
<evidence type="ECO:0000313" key="7">
    <source>
        <dbReference type="Proteomes" id="UP000033096"/>
    </source>
</evidence>
<dbReference type="PANTHER" id="PTHR43776">
    <property type="entry name" value="TRANSPORT ATP-BINDING PROTEIN"/>
    <property type="match status" value="1"/>
</dbReference>
<dbReference type="KEGG" id="mvc:MSVAZ_2379"/>
<gene>
    <name evidence="6" type="ORF">MSVAZ_2379</name>
</gene>
<keyword evidence="2" id="KW-0813">Transport</keyword>
<protein>
    <submittedName>
        <fullName evidence="6">Oligopeptide transport ATP-binding protein OppF</fullName>
    </submittedName>
</protein>
<proteinExistence type="inferred from homology"/>
<dbReference type="Pfam" id="PF00005">
    <property type="entry name" value="ABC_tran"/>
    <property type="match status" value="1"/>
</dbReference>
<evidence type="ECO:0000256" key="3">
    <source>
        <dbReference type="ARBA" id="ARBA00022741"/>
    </source>
</evidence>
<dbReference type="STRING" id="1434123.MSVAZ_2379"/>
<dbReference type="Gene3D" id="3.40.50.300">
    <property type="entry name" value="P-loop containing nucleotide triphosphate hydrolases"/>
    <property type="match status" value="1"/>
</dbReference>
<dbReference type="PANTHER" id="PTHR43776:SF7">
    <property type="entry name" value="D,D-DIPEPTIDE TRANSPORT ATP-BINDING PROTEIN DDPF-RELATED"/>
    <property type="match status" value="1"/>
</dbReference>
<dbReference type="SUPFAM" id="SSF52540">
    <property type="entry name" value="P-loop containing nucleoside triphosphate hydrolases"/>
    <property type="match status" value="1"/>
</dbReference>
<organism evidence="6 7">
    <name type="scientific">Methanosarcina vacuolata Z-761</name>
    <dbReference type="NCBI Taxonomy" id="1434123"/>
    <lineage>
        <taxon>Archaea</taxon>
        <taxon>Methanobacteriati</taxon>
        <taxon>Methanobacteriota</taxon>
        <taxon>Stenosarchaea group</taxon>
        <taxon>Methanomicrobia</taxon>
        <taxon>Methanosarcinales</taxon>
        <taxon>Methanosarcinaceae</taxon>
        <taxon>Methanosarcina</taxon>
    </lineage>
</organism>
<dbReference type="Proteomes" id="UP000033096">
    <property type="component" value="Chromosome"/>
</dbReference>
<feature type="domain" description="ABC transporter" evidence="5">
    <location>
        <begin position="2"/>
        <end position="248"/>
    </location>
</feature>